<dbReference type="InterPro" id="IPR025824">
    <property type="entry name" value="OB-fold_nuc-bd_dom"/>
</dbReference>
<feature type="domain" description="OB-fold nucleic acid binding" evidence="7">
    <location>
        <begin position="4"/>
        <end position="109"/>
    </location>
</feature>
<evidence type="ECO:0000256" key="2">
    <source>
        <dbReference type="ARBA" id="ARBA00022722"/>
    </source>
</evidence>
<keyword evidence="1" id="KW-0963">Cytoplasm</keyword>
<sequence length="436" mass="49548">MQQLSLSELSTLIKSTLEEQLPPHIWVKAEIAELKRARVGHAYFDLVEKEGQKIVAKLRANCWSYTFSQIENEFIAHTGGPLKPGMEILCLVTVQYHEVFGLSLVIKGIDVNFTLGNRAKRRQALIQKLEQEGLLLLNKRWRLPLVPQRVAIISSAQAAGYGDFKTHLSEQGGHYRMELLFFEALMQGEQAPGSIVQAVQQALSEQPDLIVLIRGGGAQTDLDCFDDEGLVRALAQAPVPIITGIGHERDETIADLVAHTRLKTPTAVAAFLLEGFKQFDERLEQAKVAIYRSSQLRVEREKVRGERLQARLQEATRKRLHAEGLGLEKRSMQLGRLAERRLLQEGNRLEQLQQGLVRAKDHWLRQQELRLENWEKDLVRLDPLRLLERGYTRTDLNGQPWVDQQPFPGDQLQVYARKFAAKAVITSVTQLKKDNE</sequence>
<accession>I5C965</accession>
<dbReference type="RefSeq" id="WP_009053588.1">
    <property type="nucleotide sequence ID" value="NZ_AJYA01000007.1"/>
</dbReference>
<reference evidence="8 9" key="1">
    <citation type="submission" date="2012-05" db="EMBL/GenBank/DDBJ databases">
        <title>Genome sequence of Nitritalea halalkaliphila LW7.</title>
        <authorList>
            <person name="Jangir P.K."/>
            <person name="Singh A."/>
            <person name="Shivaji S."/>
            <person name="Sharma R."/>
        </authorList>
    </citation>
    <scope>NUCLEOTIDE SEQUENCE [LARGE SCALE GENOMIC DNA]</scope>
    <source>
        <strain evidence="8 9">LW7</strain>
    </source>
</reference>
<evidence type="ECO:0000256" key="4">
    <source>
        <dbReference type="ARBA" id="ARBA00022839"/>
    </source>
</evidence>
<comment type="subcellular location">
    <subcellularLocation>
        <location evidence="5">Cytoplasm</location>
    </subcellularLocation>
</comment>
<dbReference type="Pfam" id="PF02601">
    <property type="entry name" value="Exonuc_VII_L"/>
    <property type="match status" value="1"/>
</dbReference>
<dbReference type="GO" id="GO:0008855">
    <property type="term" value="F:exodeoxyribonuclease VII activity"/>
    <property type="evidence" value="ECO:0007669"/>
    <property type="project" value="UniProtKB-UniRule"/>
</dbReference>
<proteinExistence type="inferred from homology"/>
<evidence type="ECO:0000256" key="1">
    <source>
        <dbReference type="ARBA" id="ARBA00022490"/>
    </source>
</evidence>
<comment type="caution">
    <text evidence="8">The sequence shown here is derived from an EMBL/GenBank/DDBJ whole genome shotgun (WGS) entry which is preliminary data.</text>
</comment>
<dbReference type="EC" id="3.1.11.6" evidence="5"/>
<gene>
    <name evidence="8" type="primary">xseA</name>
    <name evidence="8" type="ORF">A3SI_03775</name>
</gene>
<protein>
    <recommendedName>
        <fullName evidence="5">Exodeoxyribonuclease 7 large subunit</fullName>
        <ecNumber evidence="5">3.1.11.6</ecNumber>
    </recommendedName>
</protein>
<keyword evidence="4 5" id="KW-0269">Exonuclease</keyword>
<evidence type="ECO:0000313" key="8">
    <source>
        <dbReference type="EMBL" id="EIM78367.1"/>
    </source>
</evidence>
<dbReference type="PANTHER" id="PTHR30008:SF0">
    <property type="entry name" value="EXODEOXYRIBONUCLEASE 7 LARGE SUBUNIT"/>
    <property type="match status" value="1"/>
</dbReference>
<dbReference type="GO" id="GO:0009318">
    <property type="term" value="C:exodeoxyribonuclease VII complex"/>
    <property type="evidence" value="ECO:0007669"/>
    <property type="project" value="UniProtKB-UniRule"/>
</dbReference>
<dbReference type="AlphaFoldDB" id="I5C965"/>
<keyword evidence="3 5" id="KW-0378">Hydrolase</keyword>
<dbReference type="Proteomes" id="UP000005551">
    <property type="component" value="Unassembled WGS sequence"/>
</dbReference>
<evidence type="ECO:0000313" key="9">
    <source>
        <dbReference type="Proteomes" id="UP000005551"/>
    </source>
</evidence>
<keyword evidence="2 5" id="KW-0540">Nuclease</keyword>
<keyword evidence="9" id="KW-1185">Reference proteome</keyword>
<evidence type="ECO:0000256" key="5">
    <source>
        <dbReference type="RuleBase" id="RU004355"/>
    </source>
</evidence>
<organism evidence="8 9">
    <name type="scientific">Nitritalea halalkaliphila LW7</name>
    <dbReference type="NCBI Taxonomy" id="1189621"/>
    <lineage>
        <taxon>Bacteria</taxon>
        <taxon>Pseudomonadati</taxon>
        <taxon>Bacteroidota</taxon>
        <taxon>Cytophagia</taxon>
        <taxon>Cytophagales</taxon>
        <taxon>Cyclobacteriaceae</taxon>
        <taxon>Nitritalea</taxon>
    </lineage>
</organism>
<dbReference type="GO" id="GO:0006308">
    <property type="term" value="P:DNA catabolic process"/>
    <property type="evidence" value="ECO:0007669"/>
    <property type="project" value="UniProtKB-UniRule"/>
</dbReference>
<dbReference type="GO" id="GO:0003676">
    <property type="term" value="F:nucleic acid binding"/>
    <property type="evidence" value="ECO:0007669"/>
    <property type="project" value="InterPro"/>
</dbReference>
<dbReference type="Pfam" id="PF13742">
    <property type="entry name" value="tRNA_anti_2"/>
    <property type="match status" value="1"/>
</dbReference>
<dbReference type="PATRIC" id="fig|1189621.3.peg.791"/>
<dbReference type="STRING" id="1189621.A3SI_03775"/>
<evidence type="ECO:0000259" key="6">
    <source>
        <dbReference type="Pfam" id="PF02601"/>
    </source>
</evidence>
<dbReference type="NCBIfam" id="TIGR00237">
    <property type="entry name" value="xseA"/>
    <property type="match status" value="1"/>
</dbReference>
<evidence type="ECO:0000256" key="3">
    <source>
        <dbReference type="ARBA" id="ARBA00022801"/>
    </source>
</evidence>
<dbReference type="GO" id="GO:0005737">
    <property type="term" value="C:cytoplasm"/>
    <property type="evidence" value="ECO:0007669"/>
    <property type="project" value="UniProtKB-SubCell"/>
</dbReference>
<dbReference type="PANTHER" id="PTHR30008">
    <property type="entry name" value="EXODEOXYRIBONUCLEASE 7 LARGE SUBUNIT"/>
    <property type="match status" value="1"/>
</dbReference>
<dbReference type="InterPro" id="IPR003753">
    <property type="entry name" value="Exonuc_VII_L"/>
</dbReference>
<name>I5C965_9BACT</name>
<comment type="similarity">
    <text evidence="5">Belongs to the XseA family.</text>
</comment>
<dbReference type="InterPro" id="IPR020579">
    <property type="entry name" value="Exonuc_VII_lsu_C"/>
</dbReference>
<evidence type="ECO:0000259" key="7">
    <source>
        <dbReference type="Pfam" id="PF13742"/>
    </source>
</evidence>
<dbReference type="EMBL" id="AJYA01000007">
    <property type="protein sequence ID" value="EIM78367.1"/>
    <property type="molecule type" value="Genomic_DNA"/>
</dbReference>
<dbReference type="OrthoDB" id="9802795at2"/>
<dbReference type="CDD" id="cd04489">
    <property type="entry name" value="ExoVII_LU_OBF"/>
    <property type="match status" value="1"/>
</dbReference>
<comment type="catalytic activity">
    <reaction evidence="5">
        <text>Exonucleolytic cleavage in either 5'- to 3'- or 3'- to 5'-direction to yield nucleoside 5'-phosphates.</text>
        <dbReference type="EC" id="3.1.11.6"/>
    </reaction>
</comment>
<feature type="domain" description="Exonuclease VII large subunit C-terminal" evidence="6">
    <location>
        <begin position="138"/>
        <end position="400"/>
    </location>
</feature>